<dbReference type="AlphaFoldDB" id="A0A837P4B9"/>
<accession>A0A837P4B9</accession>
<gene>
    <name evidence="1" type="ORF">WJL_2355</name>
</gene>
<dbReference type="Proteomes" id="UP000050511">
    <property type="component" value="Unassembled WGS sequence"/>
</dbReference>
<proteinExistence type="predicted"/>
<reference evidence="1 2" key="1">
    <citation type="submission" date="2015-10" db="EMBL/GenBank/DDBJ databases">
        <title>Resequencing of Lactobacillus plantarum WJL strain genome.</title>
        <authorList>
            <person name="Martino M.E."/>
        </authorList>
    </citation>
    <scope>NUCLEOTIDE SEQUENCE [LARGE SCALE GENOMIC DNA]</scope>
    <source>
        <strain evidence="1 2">WJL</strain>
    </source>
</reference>
<name>A0A837P4B9_LACPN</name>
<evidence type="ECO:0000313" key="2">
    <source>
        <dbReference type="Proteomes" id="UP000050511"/>
    </source>
</evidence>
<dbReference type="EMBL" id="LKLZ01000009">
    <property type="protein sequence ID" value="KPN42415.1"/>
    <property type="molecule type" value="Genomic_DNA"/>
</dbReference>
<protein>
    <submittedName>
        <fullName evidence="1">Uncharacterized protein</fullName>
    </submittedName>
</protein>
<organism evidence="1 2">
    <name type="scientific">Lactiplantibacillus plantarum WJL</name>
    <dbReference type="NCBI Taxonomy" id="1350466"/>
    <lineage>
        <taxon>Bacteria</taxon>
        <taxon>Bacillati</taxon>
        <taxon>Bacillota</taxon>
        <taxon>Bacilli</taxon>
        <taxon>Lactobacillales</taxon>
        <taxon>Lactobacillaceae</taxon>
        <taxon>Lactiplantibacillus</taxon>
    </lineage>
</organism>
<evidence type="ECO:0000313" key="1">
    <source>
        <dbReference type="EMBL" id="KPN42415.1"/>
    </source>
</evidence>
<comment type="caution">
    <text evidence="1">The sequence shown here is derived from an EMBL/GenBank/DDBJ whole genome shotgun (WGS) entry which is preliminary data.</text>
</comment>
<sequence>MTPTSCQASLGYHGHKIGGLVETFSWQFDQWYNVSVTDPMPNSGVDSWSRY</sequence>